<keyword evidence="3" id="KW-0723">Serine/threonine-protein kinase</keyword>
<feature type="domain" description="Protein kinase" evidence="12">
    <location>
        <begin position="7"/>
        <end position="472"/>
    </location>
</feature>
<dbReference type="OrthoDB" id="1732493at2759"/>
<evidence type="ECO:0000259" key="12">
    <source>
        <dbReference type="PROSITE" id="PS50011"/>
    </source>
</evidence>
<keyword evidence="6 13" id="KW-0418">Kinase</keyword>
<dbReference type="SUPFAM" id="SSF56112">
    <property type="entry name" value="Protein kinase-like (PK-like)"/>
    <property type="match status" value="1"/>
</dbReference>
<gene>
    <name evidence="13" type="ORF">M427DRAFT_28265</name>
</gene>
<comment type="catalytic activity">
    <reaction evidence="9">
        <text>L-seryl-[protein] + ATP = O-phospho-L-seryl-[protein] + ADP + H(+)</text>
        <dbReference type="Rhea" id="RHEA:17989"/>
        <dbReference type="Rhea" id="RHEA-COMP:9863"/>
        <dbReference type="Rhea" id="RHEA-COMP:11604"/>
        <dbReference type="ChEBI" id="CHEBI:15378"/>
        <dbReference type="ChEBI" id="CHEBI:29999"/>
        <dbReference type="ChEBI" id="CHEBI:30616"/>
        <dbReference type="ChEBI" id="CHEBI:83421"/>
        <dbReference type="ChEBI" id="CHEBI:456216"/>
        <dbReference type="EC" id="2.7.11.22"/>
    </reaction>
</comment>
<dbReference type="PROSITE" id="PS00107">
    <property type="entry name" value="PROTEIN_KINASE_ATP"/>
    <property type="match status" value="1"/>
</dbReference>
<protein>
    <recommendedName>
        <fullName evidence="2">cyclin-dependent kinase</fullName>
        <ecNumber evidence="2">2.7.11.22</ecNumber>
    </recommendedName>
</protein>
<dbReference type="InterPro" id="IPR017441">
    <property type="entry name" value="Protein_kinase_ATP_BS"/>
</dbReference>
<feature type="compositionally biased region" description="Pro residues" evidence="11">
    <location>
        <begin position="279"/>
        <end position="289"/>
    </location>
</feature>
<name>A0A139AV05_GONPJ</name>
<dbReference type="STRING" id="1344416.A0A139AV05"/>
<dbReference type="GO" id="GO:0005524">
    <property type="term" value="F:ATP binding"/>
    <property type="evidence" value="ECO:0007669"/>
    <property type="project" value="UniProtKB-UniRule"/>
</dbReference>
<dbReference type="AlphaFoldDB" id="A0A139AV05"/>
<dbReference type="Pfam" id="PF00069">
    <property type="entry name" value="Pkinase"/>
    <property type="match status" value="2"/>
</dbReference>
<dbReference type="Gene3D" id="1.10.510.10">
    <property type="entry name" value="Transferase(Phosphotransferase) domain 1"/>
    <property type="match status" value="2"/>
</dbReference>
<dbReference type="InterPro" id="IPR011009">
    <property type="entry name" value="Kinase-like_dom_sf"/>
</dbReference>
<dbReference type="EC" id="2.7.11.22" evidence="2"/>
<feature type="region of interest" description="Disordered" evidence="11">
    <location>
        <begin position="306"/>
        <end position="325"/>
    </location>
</feature>
<evidence type="ECO:0000256" key="7">
    <source>
        <dbReference type="ARBA" id="ARBA00022840"/>
    </source>
</evidence>
<comment type="similarity">
    <text evidence="1">Belongs to the protein kinase superfamily. CMGC Ser/Thr protein kinase family. CDC2/CDKX subfamily.</text>
</comment>
<dbReference type="SMART" id="SM00220">
    <property type="entry name" value="S_TKc"/>
    <property type="match status" value="1"/>
</dbReference>
<dbReference type="InterPro" id="IPR050108">
    <property type="entry name" value="CDK"/>
</dbReference>
<evidence type="ECO:0000256" key="3">
    <source>
        <dbReference type="ARBA" id="ARBA00022527"/>
    </source>
</evidence>
<dbReference type="InterPro" id="IPR000719">
    <property type="entry name" value="Prot_kinase_dom"/>
</dbReference>
<evidence type="ECO:0000256" key="1">
    <source>
        <dbReference type="ARBA" id="ARBA00006485"/>
    </source>
</evidence>
<reference evidence="13 14" key="1">
    <citation type="journal article" date="2015" name="Genome Biol. Evol.">
        <title>Phylogenomic analyses indicate that early fungi evolved digesting cell walls of algal ancestors of land plants.</title>
        <authorList>
            <person name="Chang Y."/>
            <person name="Wang S."/>
            <person name="Sekimoto S."/>
            <person name="Aerts A.L."/>
            <person name="Choi C."/>
            <person name="Clum A."/>
            <person name="LaButti K.M."/>
            <person name="Lindquist E.A."/>
            <person name="Yee Ngan C."/>
            <person name="Ohm R.A."/>
            <person name="Salamov A.A."/>
            <person name="Grigoriev I.V."/>
            <person name="Spatafora J.W."/>
            <person name="Berbee M.L."/>
        </authorList>
    </citation>
    <scope>NUCLEOTIDE SEQUENCE [LARGE SCALE GENOMIC DNA]</scope>
    <source>
        <strain evidence="13 14">JEL478</strain>
    </source>
</reference>
<evidence type="ECO:0000256" key="10">
    <source>
        <dbReference type="PROSITE-ProRule" id="PRU10141"/>
    </source>
</evidence>
<dbReference type="PROSITE" id="PS00108">
    <property type="entry name" value="PROTEIN_KINASE_ST"/>
    <property type="match status" value="1"/>
</dbReference>
<keyword evidence="4" id="KW-0808">Transferase</keyword>
<evidence type="ECO:0000256" key="8">
    <source>
        <dbReference type="ARBA" id="ARBA00047811"/>
    </source>
</evidence>
<dbReference type="InterPro" id="IPR008271">
    <property type="entry name" value="Ser/Thr_kinase_AS"/>
</dbReference>
<dbReference type="PANTHER" id="PTHR24056">
    <property type="entry name" value="CELL DIVISION PROTEIN KINASE"/>
    <property type="match status" value="1"/>
</dbReference>
<dbReference type="EMBL" id="KQ965735">
    <property type="protein sequence ID" value="KXS20570.1"/>
    <property type="molecule type" value="Genomic_DNA"/>
</dbReference>
<evidence type="ECO:0000256" key="9">
    <source>
        <dbReference type="ARBA" id="ARBA00048367"/>
    </source>
</evidence>
<dbReference type="GO" id="GO:0004693">
    <property type="term" value="F:cyclin-dependent protein serine/threonine kinase activity"/>
    <property type="evidence" value="ECO:0007669"/>
    <property type="project" value="UniProtKB-EC"/>
</dbReference>
<evidence type="ECO:0000256" key="2">
    <source>
        <dbReference type="ARBA" id="ARBA00012425"/>
    </source>
</evidence>
<sequence>MNAATRFTDVVRIGEGIHGSVSRATDSRSGSVVALKSIPIAAYLPHADSEEGRALRGRAPPVPLYLVREVEALRSLDHPNILRLHTLCVTPPTSLTLVLEHCPSDLALLISSHPGGVPEGVAKTVLRGVLRGLQYLHSRNIVHRDMKPANILLGSDGAVRLADFGLARVFHRWKSVEREMTDVQGSQQTKAGLGVGGSDSLSISSLDRKKPTQTDNCRDPTPMGSSGVSDGGSRKPRQPSKPSPPATSPRRKLAALVSSLTSFSSSRDAPNTNKRPAPHPHPPPVPLPPSRNITSPTRQRYRRTYNISPGSVSSQPPGPCPVEKRPSLVMDASEQNMRSGRMTAQVATRWYRPPCLLLSSPTFTPSYDIWSTGCVMAELLLGHPLFPGASDIDQLARIVGCLGWPTEGQEGWDELSTCPDYDKISFAHSRRPTDPLEALVPNLSREGRDLLGCMLQYGEGFRAEDALRHPWFLTPPLPVPETEVPIVERSLDQTFTSRSSSGWERESIDPGDAHSSG</sequence>
<feature type="compositionally biased region" description="Basic and acidic residues" evidence="11">
    <location>
        <begin position="206"/>
        <end position="218"/>
    </location>
</feature>
<evidence type="ECO:0000256" key="4">
    <source>
        <dbReference type="ARBA" id="ARBA00022679"/>
    </source>
</evidence>
<evidence type="ECO:0000256" key="5">
    <source>
        <dbReference type="ARBA" id="ARBA00022741"/>
    </source>
</evidence>
<evidence type="ECO:0000313" key="14">
    <source>
        <dbReference type="Proteomes" id="UP000070544"/>
    </source>
</evidence>
<keyword evidence="7 10" id="KW-0067">ATP-binding</keyword>
<evidence type="ECO:0000256" key="11">
    <source>
        <dbReference type="SAM" id="MobiDB-lite"/>
    </source>
</evidence>
<dbReference type="PROSITE" id="PS50011">
    <property type="entry name" value="PROTEIN_KINASE_DOM"/>
    <property type="match status" value="1"/>
</dbReference>
<feature type="region of interest" description="Disordered" evidence="11">
    <location>
        <begin position="495"/>
        <end position="517"/>
    </location>
</feature>
<dbReference type="GO" id="GO:0005634">
    <property type="term" value="C:nucleus"/>
    <property type="evidence" value="ECO:0007669"/>
    <property type="project" value="TreeGrafter"/>
</dbReference>
<accession>A0A139AV05</accession>
<keyword evidence="14" id="KW-1185">Reference proteome</keyword>
<evidence type="ECO:0000256" key="6">
    <source>
        <dbReference type="ARBA" id="ARBA00022777"/>
    </source>
</evidence>
<feature type="compositionally biased region" description="Basic and acidic residues" evidence="11">
    <location>
        <begin position="503"/>
        <end position="517"/>
    </location>
</feature>
<dbReference type="Proteomes" id="UP000070544">
    <property type="component" value="Unassembled WGS sequence"/>
</dbReference>
<keyword evidence="5 10" id="KW-0547">Nucleotide-binding</keyword>
<feature type="region of interest" description="Disordered" evidence="11">
    <location>
        <begin position="179"/>
        <end position="295"/>
    </location>
</feature>
<dbReference type="PANTHER" id="PTHR24056:SF171">
    <property type="entry name" value="CYCLIN-DEPENDENT KINASE 20"/>
    <property type="match status" value="1"/>
</dbReference>
<organism evidence="13 14">
    <name type="scientific">Gonapodya prolifera (strain JEL478)</name>
    <name type="common">Monoblepharis prolifera</name>
    <dbReference type="NCBI Taxonomy" id="1344416"/>
    <lineage>
        <taxon>Eukaryota</taxon>
        <taxon>Fungi</taxon>
        <taxon>Fungi incertae sedis</taxon>
        <taxon>Chytridiomycota</taxon>
        <taxon>Chytridiomycota incertae sedis</taxon>
        <taxon>Monoblepharidomycetes</taxon>
        <taxon>Monoblepharidales</taxon>
        <taxon>Gonapodyaceae</taxon>
        <taxon>Gonapodya</taxon>
    </lineage>
</organism>
<comment type="catalytic activity">
    <reaction evidence="8">
        <text>L-threonyl-[protein] + ATP = O-phospho-L-threonyl-[protein] + ADP + H(+)</text>
        <dbReference type="Rhea" id="RHEA:46608"/>
        <dbReference type="Rhea" id="RHEA-COMP:11060"/>
        <dbReference type="Rhea" id="RHEA-COMP:11605"/>
        <dbReference type="ChEBI" id="CHEBI:15378"/>
        <dbReference type="ChEBI" id="CHEBI:30013"/>
        <dbReference type="ChEBI" id="CHEBI:30616"/>
        <dbReference type="ChEBI" id="CHEBI:61977"/>
        <dbReference type="ChEBI" id="CHEBI:456216"/>
        <dbReference type="EC" id="2.7.11.22"/>
    </reaction>
</comment>
<feature type="binding site" evidence="10">
    <location>
        <position position="36"/>
    </location>
    <ligand>
        <name>ATP</name>
        <dbReference type="ChEBI" id="CHEBI:30616"/>
    </ligand>
</feature>
<evidence type="ECO:0000313" key="13">
    <source>
        <dbReference type="EMBL" id="KXS20570.1"/>
    </source>
</evidence>
<proteinExistence type="inferred from homology"/>